<reference evidence="3 4" key="1">
    <citation type="submission" date="2023-07" db="EMBL/GenBank/DDBJ databases">
        <title>Sorghum-associated microbial communities from plants grown in Nebraska, USA.</title>
        <authorList>
            <person name="Schachtman D."/>
        </authorList>
    </citation>
    <scope>NUCLEOTIDE SEQUENCE [LARGE SCALE GENOMIC DNA]</scope>
    <source>
        <strain evidence="3 4">BE308</strain>
    </source>
</reference>
<evidence type="ECO:0000313" key="3">
    <source>
        <dbReference type="EMBL" id="MDR7304899.1"/>
    </source>
</evidence>
<dbReference type="PROSITE" id="PS50405">
    <property type="entry name" value="GST_CTER"/>
    <property type="match status" value="1"/>
</dbReference>
<name>A0ABU1ZH80_9BURK</name>
<keyword evidence="3" id="KW-0808">Transferase</keyword>
<feature type="domain" description="GST C-terminal" evidence="2">
    <location>
        <begin position="85"/>
        <end position="213"/>
    </location>
</feature>
<organism evidence="3 4">
    <name type="scientific">Rhodoferax saidenbachensis</name>
    <dbReference type="NCBI Taxonomy" id="1484693"/>
    <lineage>
        <taxon>Bacteria</taxon>
        <taxon>Pseudomonadati</taxon>
        <taxon>Pseudomonadota</taxon>
        <taxon>Betaproteobacteria</taxon>
        <taxon>Burkholderiales</taxon>
        <taxon>Comamonadaceae</taxon>
        <taxon>Rhodoferax</taxon>
    </lineage>
</organism>
<dbReference type="EC" id="2.5.1.18" evidence="3"/>
<dbReference type="InterPro" id="IPR036282">
    <property type="entry name" value="Glutathione-S-Trfase_C_sf"/>
</dbReference>
<protein>
    <submittedName>
        <fullName evidence="3">Glutathione S-transferase</fullName>
        <ecNumber evidence="3">2.5.1.18</ecNumber>
    </submittedName>
</protein>
<gene>
    <name evidence="3" type="ORF">J2X15_000165</name>
</gene>
<dbReference type="InterPro" id="IPR036249">
    <property type="entry name" value="Thioredoxin-like_sf"/>
</dbReference>
<evidence type="ECO:0000259" key="2">
    <source>
        <dbReference type="PROSITE" id="PS50405"/>
    </source>
</evidence>
<dbReference type="GO" id="GO:0004364">
    <property type="term" value="F:glutathione transferase activity"/>
    <property type="evidence" value="ECO:0007669"/>
    <property type="project" value="UniProtKB-EC"/>
</dbReference>
<evidence type="ECO:0000259" key="1">
    <source>
        <dbReference type="PROSITE" id="PS50404"/>
    </source>
</evidence>
<feature type="domain" description="GST N-terminal" evidence="1">
    <location>
        <begin position="1"/>
        <end position="82"/>
    </location>
</feature>
<dbReference type="SUPFAM" id="SSF47616">
    <property type="entry name" value="GST C-terminal domain-like"/>
    <property type="match status" value="1"/>
</dbReference>
<keyword evidence="4" id="KW-1185">Reference proteome</keyword>
<dbReference type="EMBL" id="JAVDXO010000001">
    <property type="protein sequence ID" value="MDR7304899.1"/>
    <property type="molecule type" value="Genomic_DNA"/>
</dbReference>
<accession>A0ABU1ZH80</accession>
<sequence>MYQLHCFAQSGNSFKIAFFLRALGQPYEPVFLDFMNGASRDPAWRESTNAMGEAPILEDGARRITQSGAILTYLAEKHGAFGGNTPEEKLEVLRWLLFDNHKFTSYFASYRFSKSFGPAAPDPAVMAWLKGRLEVAFDIANKHLAKTPFMVGGAPTIADFSMCGYAFYPEEENGLDLHTRYPHVGAWAQRMKALPGWVAPYELMPGDRILPKW</sequence>
<dbReference type="SFLD" id="SFLDG00358">
    <property type="entry name" value="Main_(cytGST)"/>
    <property type="match status" value="1"/>
</dbReference>
<dbReference type="PROSITE" id="PS50404">
    <property type="entry name" value="GST_NTER"/>
    <property type="match status" value="1"/>
</dbReference>
<dbReference type="InterPro" id="IPR004045">
    <property type="entry name" value="Glutathione_S-Trfase_N"/>
</dbReference>
<dbReference type="Proteomes" id="UP001268089">
    <property type="component" value="Unassembled WGS sequence"/>
</dbReference>
<dbReference type="InterPro" id="IPR010987">
    <property type="entry name" value="Glutathione-S-Trfase_C-like"/>
</dbReference>
<dbReference type="Gene3D" id="1.20.1050.10">
    <property type="match status" value="1"/>
</dbReference>
<dbReference type="Pfam" id="PF02798">
    <property type="entry name" value="GST_N"/>
    <property type="match status" value="1"/>
</dbReference>
<dbReference type="SFLD" id="SFLDS00019">
    <property type="entry name" value="Glutathione_Transferase_(cytos"/>
    <property type="match status" value="1"/>
</dbReference>
<dbReference type="CDD" id="cd03056">
    <property type="entry name" value="GST_N_4"/>
    <property type="match status" value="1"/>
</dbReference>
<dbReference type="SUPFAM" id="SSF52833">
    <property type="entry name" value="Thioredoxin-like"/>
    <property type="match status" value="1"/>
</dbReference>
<dbReference type="InterPro" id="IPR004046">
    <property type="entry name" value="GST_C"/>
</dbReference>
<dbReference type="RefSeq" id="WP_310338463.1">
    <property type="nucleotide sequence ID" value="NZ_JAVDXO010000001.1"/>
</dbReference>
<dbReference type="PANTHER" id="PTHR44051:SF2">
    <property type="entry name" value="HYPOTHETICAL GLUTATHIONE S-TRANSFERASE LIKE PROTEIN"/>
    <property type="match status" value="1"/>
</dbReference>
<dbReference type="PANTHER" id="PTHR44051">
    <property type="entry name" value="GLUTATHIONE S-TRANSFERASE-RELATED"/>
    <property type="match status" value="1"/>
</dbReference>
<comment type="caution">
    <text evidence="3">The sequence shown here is derived from an EMBL/GenBank/DDBJ whole genome shotgun (WGS) entry which is preliminary data.</text>
</comment>
<proteinExistence type="predicted"/>
<dbReference type="Gene3D" id="3.40.30.10">
    <property type="entry name" value="Glutaredoxin"/>
    <property type="match status" value="1"/>
</dbReference>
<dbReference type="InterPro" id="IPR040079">
    <property type="entry name" value="Glutathione_S-Trfase"/>
</dbReference>
<dbReference type="Pfam" id="PF14497">
    <property type="entry name" value="GST_C_3"/>
    <property type="match status" value="1"/>
</dbReference>
<evidence type="ECO:0000313" key="4">
    <source>
        <dbReference type="Proteomes" id="UP001268089"/>
    </source>
</evidence>